<dbReference type="InterPro" id="IPR006463">
    <property type="entry name" value="MiaB_methiolase"/>
</dbReference>
<feature type="domain" description="TRAM" evidence="14">
    <location>
        <begin position="374"/>
        <end position="437"/>
    </location>
</feature>
<evidence type="ECO:0000256" key="9">
    <source>
        <dbReference type="ARBA" id="ARBA00051425"/>
    </source>
</evidence>
<comment type="similarity">
    <text evidence="13">Belongs to the methylthiotransferase family. MiaB subfamily.</text>
</comment>
<dbReference type="SUPFAM" id="SSF102114">
    <property type="entry name" value="Radical SAM enzymes"/>
    <property type="match status" value="1"/>
</dbReference>
<feature type="binding site" evidence="13">
    <location>
        <position position="155"/>
    </location>
    <ligand>
        <name>[4Fe-4S] cluster</name>
        <dbReference type="ChEBI" id="CHEBI:49883"/>
        <label>2</label>
        <note>4Fe-4S-S-AdoMet</note>
    </ligand>
</feature>
<feature type="binding site" evidence="13">
    <location>
        <position position="159"/>
    </location>
    <ligand>
        <name>[4Fe-4S] cluster</name>
        <dbReference type="ChEBI" id="CHEBI:49883"/>
        <label>2</label>
        <note>4Fe-4S-S-AdoMet</note>
    </ligand>
</feature>
<dbReference type="InterPro" id="IPR007197">
    <property type="entry name" value="rSAM"/>
</dbReference>
<dbReference type="SFLD" id="SFLDF00273">
    <property type="entry name" value="(dimethylallyl)adenosine_tRNA"/>
    <property type="match status" value="1"/>
</dbReference>
<evidence type="ECO:0000256" key="10">
    <source>
        <dbReference type="ARBA" id="ARBA00068570"/>
    </source>
</evidence>
<evidence type="ECO:0000259" key="15">
    <source>
        <dbReference type="PROSITE" id="PS51449"/>
    </source>
</evidence>
<dbReference type="PANTHER" id="PTHR43020">
    <property type="entry name" value="CDK5 REGULATORY SUBUNIT-ASSOCIATED PROTEIN 1"/>
    <property type="match status" value="1"/>
</dbReference>
<dbReference type="PANTHER" id="PTHR43020:SF2">
    <property type="entry name" value="MITOCHONDRIAL TRNA METHYLTHIOTRANSFERASE CDK5RAP1"/>
    <property type="match status" value="1"/>
</dbReference>
<dbReference type="FunFam" id="3.80.30.20:FF:000001">
    <property type="entry name" value="tRNA-2-methylthio-N(6)-dimethylallyladenosine synthase 2"/>
    <property type="match status" value="1"/>
</dbReference>
<dbReference type="PROSITE" id="PS51449">
    <property type="entry name" value="MTTASE_N"/>
    <property type="match status" value="1"/>
</dbReference>
<dbReference type="InterPro" id="IPR005839">
    <property type="entry name" value="Methylthiotransferase"/>
</dbReference>
<evidence type="ECO:0000256" key="6">
    <source>
        <dbReference type="ARBA" id="ARBA00023004"/>
    </source>
</evidence>
<feature type="domain" description="Radical SAM core" evidence="16">
    <location>
        <begin position="141"/>
        <end position="371"/>
    </location>
</feature>
<evidence type="ECO:0000256" key="12">
    <source>
        <dbReference type="ARBA" id="ARBA00081141"/>
    </source>
</evidence>
<dbReference type="InterPro" id="IPR058240">
    <property type="entry name" value="rSAM_sf"/>
</dbReference>
<keyword evidence="2 13" id="KW-0004">4Fe-4S</keyword>
<evidence type="ECO:0000256" key="8">
    <source>
        <dbReference type="ARBA" id="ARBA00033765"/>
    </source>
</evidence>
<dbReference type="InterPro" id="IPR038135">
    <property type="entry name" value="Methylthiotransferase_N_sf"/>
</dbReference>
<dbReference type="HAMAP" id="MF_01864">
    <property type="entry name" value="tRNA_metthiotr_MiaB"/>
    <property type="match status" value="1"/>
</dbReference>
<dbReference type="AlphaFoldDB" id="A0A0U9HHH7"/>
<dbReference type="Proteomes" id="UP000062160">
    <property type="component" value="Unassembled WGS sequence"/>
</dbReference>
<evidence type="ECO:0000256" key="5">
    <source>
        <dbReference type="ARBA" id="ARBA00022723"/>
    </source>
</evidence>
<dbReference type="SFLD" id="SFLDG01082">
    <property type="entry name" value="B12-binding_domain_containing"/>
    <property type="match status" value="1"/>
</dbReference>
<keyword evidence="3 13" id="KW-0808">Transferase</keyword>
<dbReference type="InterPro" id="IPR002792">
    <property type="entry name" value="TRAM_dom"/>
</dbReference>
<evidence type="ECO:0000256" key="1">
    <source>
        <dbReference type="ARBA" id="ARBA00003234"/>
    </source>
</evidence>
<reference evidence="17" key="1">
    <citation type="journal article" date="2016" name="Genome Announc.">
        <title>Draft Genome Sequence of the Syntrophic Lactate-Degrading Bacterium Tepidanaerobacter syntrophicus JLT.</title>
        <authorList>
            <person name="Matsuura N."/>
            <person name="Ohashi A."/>
            <person name="Tourlousse D.M."/>
            <person name="Sekiguchi Y."/>
        </authorList>
    </citation>
    <scope>NUCLEOTIDE SEQUENCE [LARGE SCALE GENOMIC DNA]</scope>
    <source>
        <strain evidence="17">JL</strain>
    </source>
</reference>
<feature type="binding site" evidence="13">
    <location>
        <position position="46"/>
    </location>
    <ligand>
        <name>[4Fe-4S] cluster</name>
        <dbReference type="ChEBI" id="CHEBI:49883"/>
        <label>1</label>
    </ligand>
</feature>
<dbReference type="Gene3D" id="3.80.30.20">
    <property type="entry name" value="tm_1862 like domain"/>
    <property type="match status" value="1"/>
</dbReference>
<dbReference type="CDD" id="cd01335">
    <property type="entry name" value="Radical_SAM"/>
    <property type="match status" value="1"/>
</dbReference>
<comment type="catalytic activity">
    <reaction evidence="9 13">
        <text>N(6)-dimethylallyladenosine(37) in tRNA + (sulfur carrier)-SH + AH2 + 2 S-adenosyl-L-methionine = 2-methylsulfanyl-N(6)-dimethylallyladenosine(37) in tRNA + (sulfur carrier)-H + 5'-deoxyadenosine + L-methionine + A + S-adenosyl-L-homocysteine + 2 H(+)</text>
        <dbReference type="Rhea" id="RHEA:37067"/>
        <dbReference type="Rhea" id="RHEA-COMP:10375"/>
        <dbReference type="Rhea" id="RHEA-COMP:10376"/>
        <dbReference type="Rhea" id="RHEA-COMP:14737"/>
        <dbReference type="Rhea" id="RHEA-COMP:14739"/>
        <dbReference type="ChEBI" id="CHEBI:13193"/>
        <dbReference type="ChEBI" id="CHEBI:15378"/>
        <dbReference type="ChEBI" id="CHEBI:17319"/>
        <dbReference type="ChEBI" id="CHEBI:17499"/>
        <dbReference type="ChEBI" id="CHEBI:29917"/>
        <dbReference type="ChEBI" id="CHEBI:57844"/>
        <dbReference type="ChEBI" id="CHEBI:57856"/>
        <dbReference type="ChEBI" id="CHEBI:59789"/>
        <dbReference type="ChEBI" id="CHEBI:64428"/>
        <dbReference type="ChEBI" id="CHEBI:74415"/>
        <dbReference type="ChEBI" id="CHEBI:74417"/>
        <dbReference type="EC" id="2.8.4.3"/>
    </reaction>
</comment>
<evidence type="ECO:0000256" key="13">
    <source>
        <dbReference type="HAMAP-Rule" id="MF_01864"/>
    </source>
</evidence>
<evidence type="ECO:0000256" key="3">
    <source>
        <dbReference type="ARBA" id="ARBA00022679"/>
    </source>
</evidence>
<evidence type="ECO:0000256" key="7">
    <source>
        <dbReference type="ARBA" id="ARBA00023014"/>
    </source>
</evidence>
<keyword evidence="13" id="KW-0819">tRNA processing</keyword>
<evidence type="ECO:0000256" key="11">
    <source>
        <dbReference type="ARBA" id="ARBA00080698"/>
    </source>
</evidence>
<dbReference type="NCBIfam" id="TIGR01574">
    <property type="entry name" value="miaB-methiolase"/>
    <property type="match status" value="1"/>
</dbReference>
<dbReference type="OrthoDB" id="9805215at2"/>
<feature type="binding site" evidence="13">
    <location>
        <position position="80"/>
    </location>
    <ligand>
        <name>[4Fe-4S] cluster</name>
        <dbReference type="ChEBI" id="CHEBI:49883"/>
        <label>1</label>
    </ligand>
</feature>
<evidence type="ECO:0000256" key="4">
    <source>
        <dbReference type="ARBA" id="ARBA00022691"/>
    </source>
</evidence>
<evidence type="ECO:0000313" key="17">
    <source>
        <dbReference type="EMBL" id="GAQ26173.1"/>
    </source>
</evidence>
<keyword evidence="13" id="KW-0963">Cytoplasm</keyword>
<protein>
    <recommendedName>
        <fullName evidence="10 13">tRNA-2-methylthio-N(6)-dimethylallyladenosine synthase</fullName>
        <ecNumber evidence="8 13">2.8.4.3</ecNumber>
    </recommendedName>
    <alternativeName>
        <fullName evidence="12 13">(Dimethylallyl)adenosine tRNA methylthiotransferase MiaB</fullName>
    </alternativeName>
    <alternativeName>
        <fullName evidence="11 13">tRNA-i(6)A37 methylthiotransferase</fullName>
    </alternativeName>
</protein>
<comment type="subcellular location">
    <subcellularLocation>
        <location evidence="13">Cytoplasm</location>
    </subcellularLocation>
</comment>
<dbReference type="PROSITE" id="PS51918">
    <property type="entry name" value="RADICAL_SAM"/>
    <property type="match status" value="1"/>
</dbReference>
<dbReference type="InterPro" id="IPR006638">
    <property type="entry name" value="Elp3/MiaA/NifB-like_rSAM"/>
</dbReference>
<feature type="domain" description="MTTase N-terminal" evidence="15">
    <location>
        <begin position="1"/>
        <end position="119"/>
    </location>
</feature>
<comment type="subunit">
    <text evidence="13">Monomer.</text>
</comment>
<dbReference type="Pfam" id="PF00919">
    <property type="entry name" value="UPF0004"/>
    <property type="match status" value="1"/>
</dbReference>
<dbReference type="FunFam" id="3.40.50.12160:FF:000003">
    <property type="entry name" value="CDK5 regulatory subunit-associated protein 1"/>
    <property type="match status" value="1"/>
</dbReference>
<evidence type="ECO:0000313" key="18">
    <source>
        <dbReference type="Proteomes" id="UP000062160"/>
    </source>
</evidence>
<dbReference type="SMART" id="SM00729">
    <property type="entry name" value="Elp3"/>
    <property type="match status" value="1"/>
</dbReference>
<dbReference type="GO" id="GO:0051539">
    <property type="term" value="F:4 iron, 4 sulfur cluster binding"/>
    <property type="evidence" value="ECO:0007669"/>
    <property type="project" value="UniProtKB-UniRule"/>
</dbReference>
<dbReference type="SFLD" id="SFLDG01061">
    <property type="entry name" value="methylthiotransferase"/>
    <property type="match status" value="1"/>
</dbReference>
<evidence type="ECO:0000259" key="16">
    <source>
        <dbReference type="PROSITE" id="PS51918"/>
    </source>
</evidence>
<feature type="binding site" evidence="13">
    <location>
        <position position="10"/>
    </location>
    <ligand>
        <name>[4Fe-4S] cluster</name>
        <dbReference type="ChEBI" id="CHEBI:49883"/>
        <label>1</label>
    </ligand>
</feature>
<dbReference type="STRING" id="224999.GCA_001485475_02217"/>
<dbReference type="NCBIfam" id="TIGR00089">
    <property type="entry name" value="MiaB/RimO family radical SAM methylthiotransferase"/>
    <property type="match status" value="1"/>
</dbReference>
<dbReference type="Pfam" id="PF01938">
    <property type="entry name" value="TRAM"/>
    <property type="match status" value="1"/>
</dbReference>
<comment type="cofactor">
    <cofactor evidence="13">
        <name>[4Fe-4S] cluster</name>
        <dbReference type="ChEBI" id="CHEBI:49883"/>
    </cofactor>
    <text evidence="13">Binds 2 [4Fe-4S] clusters. One cluster is coordinated with 3 cysteines and an exchangeable S-adenosyl-L-methionine.</text>
</comment>
<evidence type="ECO:0000256" key="2">
    <source>
        <dbReference type="ARBA" id="ARBA00022485"/>
    </source>
</evidence>
<dbReference type="PROSITE" id="PS50926">
    <property type="entry name" value="TRAM"/>
    <property type="match status" value="1"/>
</dbReference>
<dbReference type="GO" id="GO:0035597">
    <property type="term" value="F:tRNA-2-methylthio-N(6)-dimethylallyladenosine(37) synthase activity"/>
    <property type="evidence" value="ECO:0007669"/>
    <property type="project" value="UniProtKB-EC"/>
</dbReference>
<dbReference type="SFLD" id="SFLDS00029">
    <property type="entry name" value="Radical_SAM"/>
    <property type="match status" value="1"/>
</dbReference>
<dbReference type="EMBL" id="DF977003">
    <property type="protein sequence ID" value="GAQ26173.1"/>
    <property type="molecule type" value="Genomic_DNA"/>
</dbReference>
<sequence length="437" mass="49853">MKYKIFTYGCQMNIHDSEVIAGVLEKAGYEPSETLKDTDVVVLNTCCIRENAERKVYGRIAQLKYFKQRNPNFTIAISGCMVQQPHVVEYISKKLPYVDILFSIKNVNKLPELIEECRRIDSITAALAGNSDLAENLEVKHTSSIKAWVPITYGCNNYCTYCVVPYVRGREVSRLPEDILREVKTLADEGFMEINLLGQNVNSYGKNLDKPFDFPELLRKINEIEGIERIRFITSHPKDLSDELVLAMKECEKVCEHIHLPVQSGSSRILKKMNRHYSREHYIELVNKLKDAIPNISITTDIIVGFPGETEEDFLDTLDLVKTIEFDSAFTFIYSKRIGTPAAQMEDQIDDEIKKERLKRLMELQDSITKRKNNELVGTVQEVLVEGESKNDAQKLSGRTRTNKLVNFVGPKELIGHLADVKITESHTWCLIGEAVN</sequence>
<dbReference type="InterPro" id="IPR023404">
    <property type="entry name" value="rSAM_horseshoe"/>
</dbReference>
<dbReference type="InterPro" id="IPR013848">
    <property type="entry name" value="Methylthiotransferase_N"/>
</dbReference>
<dbReference type="RefSeq" id="WP_059034013.1">
    <property type="nucleotide sequence ID" value="NZ_BSDN01000004.1"/>
</dbReference>
<dbReference type="InterPro" id="IPR020612">
    <property type="entry name" value="Methylthiotransferase_CS"/>
</dbReference>
<gene>
    <name evidence="13" type="primary">miaB</name>
    <name evidence="17" type="ORF">TSYNT_9437</name>
</gene>
<dbReference type="PROSITE" id="PS01278">
    <property type="entry name" value="MTTASE_RADICAL"/>
    <property type="match status" value="1"/>
</dbReference>
<dbReference type="Pfam" id="PF04055">
    <property type="entry name" value="Radical_SAM"/>
    <property type="match status" value="1"/>
</dbReference>
<evidence type="ECO:0000259" key="14">
    <source>
        <dbReference type="PROSITE" id="PS50926"/>
    </source>
</evidence>
<dbReference type="Gene3D" id="3.40.50.12160">
    <property type="entry name" value="Methylthiotransferase, N-terminal domain"/>
    <property type="match status" value="1"/>
</dbReference>
<keyword evidence="4 13" id="KW-0949">S-adenosyl-L-methionine</keyword>
<name>A0A0U9HHH7_9FIRM</name>
<keyword evidence="6 13" id="KW-0408">Iron</keyword>
<comment type="function">
    <text evidence="1 13">Catalyzes the methylthiolation of N6-(dimethylallyl)adenosine (i(6)A), leading to the formation of 2-methylthio-N6-(dimethylallyl)adenosine (ms(2)i(6)A) at position 37 in tRNAs that read codons beginning with uridine.</text>
</comment>
<organism evidence="17">
    <name type="scientific">Tepidanaerobacter syntrophicus</name>
    <dbReference type="NCBI Taxonomy" id="224999"/>
    <lineage>
        <taxon>Bacteria</taxon>
        <taxon>Bacillati</taxon>
        <taxon>Bacillota</taxon>
        <taxon>Clostridia</taxon>
        <taxon>Thermosediminibacterales</taxon>
        <taxon>Tepidanaerobacteraceae</taxon>
        <taxon>Tepidanaerobacter</taxon>
    </lineage>
</organism>
<keyword evidence="7 13" id="KW-0411">Iron-sulfur</keyword>
<accession>A0A0U9HHH7</accession>
<dbReference type="EC" id="2.8.4.3" evidence="8 13"/>
<keyword evidence="5 13" id="KW-0479">Metal-binding</keyword>
<dbReference type="GO" id="GO:0005829">
    <property type="term" value="C:cytosol"/>
    <property type="evidence" value="ECO:0007669"/>
    <property type="project" value="TreeGrafter"/>
</dbReference>
<keyword evidence="18" id="KW-1185">Reference proteome</keyword>
<dbReference type="GO" id="GO:0046872">
    <property type="term" value="F:metal ion binding"/>
    <property type="evidence" value="ECO:0007669"/>
    <property type="project" value="UniProtKB-KW"/>
</dbReference>
<feature type="binding site" evidence="13">
    <location>
        <position position="162"/>
    </location>
    <ligand>
        <name>[4Fe-4S] cluster</name>
        <dbReference type="ChEBI" id="CHEBI:49883"/>
        <label>2</label>
        <note>4Fe-4S-S-AdoMet</note>
    </ligand>
</feature>
<proteinExistence type="inferred from homology"/>